<protein>
    <submittedName>
        <fullName evidence="4">Uncharacterized protein</fullName>
    </submittedName>
</protein>
<evidence type="ECO:0000256" key="2">
    <source>
        <dbReference type="SAM" id="MobiDB-lite"/>
    </source>
</evidence>
<feature type="compositionally biased region" description="Basic residues" evidence="2">
    <location>
        <begin position="285"/>
        <end position="327"/>
    </location>
</feature>
<evidence type="ECO:0000313" key="4">
    <source>
        <dbReference type="EMBL" id="QHS99410.1"/>
    </source>
</evidence>
<keyword evidence="3" id="KW-0472">Membrane</keyword>
<feature type="region of interest" description="Disordered" evidence="2">
    <location>
        <begin position="265"/>
        <end position="327"/>
    </location>
</feature>
<dbReference type="EMBL" id="MN739342">
    <property type="protein sequence ID" value="QHS99410.1"/>
    <property type="molecule type" value="Genomic_DNA"/>
</dbReference>
<reference evidence="4" key="1">
    <citation type="journal article" date="2020" name="Nature">
        <title>Giant virus diversity and host interactions through global metagenomics.</title>
        <authorList>
            <person name="Schulz F."/>
            <person name="Roux S."/>
            <person name="Paez-Espino D."/>
            <person name="Jungbluth S."/>
            <person name="Walsh D.A."/>
            <person name="Denef V.J."/>
            <person name="McMahon K.D."/>
            <person name="Konstantinidis K.T."/>
            <person name="Eloe-Fadrosh E.A."/>
            <person name="Kyrpides N.C."/>
            <person name="Woyke T."/>
        </authorList>
    </citation>
    <scope>NUCLEOTIDE SEQUENCE</scope>
    <source>
        <strain evidence="4">GVMAG-M-3300020185-33</strain>
    </source>
</reference>
<feature type="transmembrane region" description="Helical" evidence="3">
    <location>
        <begin position="92"/>
        <end position="109"/>
    </location>
</feature>
<feature type="compositionally biased region" description="Low complexity" evidence="2">
    <location>
        <begin position="269"/>
        <end position="279"/>
    </location>
</feature>
<keyword evidence="1" id="KW-0175">Coiled coil</keyword>
<evidence type="ECO:0000256" key="3">
    <source>
        <dbReference type="SAM" id="Phobius"/>
    </source>
</evidence>
<proteinExistence type="predicted"/>
<accession>A0A6C0C4T3</accession>
<keyword evidence="3" id="KW-0812">Transmembrane</keyword>
<keyword evidence="3" id="KW-1133">Transmembrane helix</keyword>
<evidence type="ECO:0000256" key="1">
    <source>
        <dbReference type="SAM" id="Coils"/>
    </source>
</evidence>
<feature type="coiled-coil region" evidence="1">
    <location>
        <begin position="29"/>
        <end position="58"/>
    </location>
</feature>
<name>A0A6C0C4T3_9ZZZZ</name>
<organism evidence="4">
    <name type="scientific">viral metagenome</name>
    <dbReference type="NCBI Taxonomy" id="1070528"/>
    <lineage>
        <taxon>unclassified sequences</taxon>
        <taxon>metagenomes</taxon>
        <taxon>organismal metagenomes</taxon>
    </lineage>
</organism>
<sequence>MVQKSKEKMIKEKMIKEKMIYWIPFDEFNDRIEKKIKLVEAKNKFKEKENQILEIYREAWGELQKLNKTTPRIGGKVMKGGEKIGIQGAKRFYWSLVFLFWGLMLWQTLEMNNDVFNSMMFGLQQLLSGQCQSTSGWLTTIGFGLRQHSVCEGANQIVREARQARFFEIYNRLGSTLVWFKFNIGLTKSFWNKCIFLSMKQSGLFDDDALIFMSQMVSPTLDDNQHRQQLHNNSVFESAIEQLRQMINMQRPEEPPPEIRGLIEIVGENGNPDGNTDGNTDGRRVGGRRTKRKRKRKGKKSKKHKKKTKPRKSKGRKHKRKRGTRKH</sequence>
<dbReference type="AlphaFoldDB" id="A0A6C0C4T3"/>